<evidence type="ECO:0000256" key="4">
    <source>
        <dbReference type="ARBA" id="ARBA00023136"/>
    </source>
</evidence>
<dbReference type="PANTHER" id="PTHR36926">
    <property type="entry name" value="COLICIN V PRODUCTION PROTEIN"/>
    <property type="match status" value="1"/>
</dbReference>
<proteinExistence type="predicted"/>
<name>A0ABY1N7P3_9BACT</name>
<gene>
    <name evidence="6" type="ORF">SAMN06265339_0052</name>
</gene>
<dbReference type="Proteomes" id="UP001157911">
    <property type="component" value="Unassembled WGS sequence"/>
</dbReference>
<comment type="subcellular location">
    <subcellularLocation>
        <location evidence="1">Membrane</location>
        <topology evidence="1">Multi-pass membrane protein</topology>
    </subcellularLocation>
</comment>
<dbReference type="EMBL" id="FXUB01000001">
    <property type="protein sequence ID" value="SMP02475.1"/>
    <property type="molecule type" value="Genomic_DNA"/>
</dbReference>
<sequence>MTLHPLNALDALILIILGWNIVRGFNKGFVEEVISVVGVVVSIVIAFKFSHVVAGIFSKDLTIQTVVFSGFFLYAVSFLIFKYLAFSIDRKLSKTVLGILNNVLGFLFGIVRGIVIASLFVVAVSFVAPESYLIKKSYLGGICVPVIDFAVERLPERTKEKLLPRWELARAILLRNWKSWDKNVKEFERKERAV</sequence>
<feature type="transmembrane region" description="Helical" evidence="5">
    <location>
        <begin position="106"/>
        <end position="127"/>
    </location>
</feature>
<feature type="transmembrane region" description="Helical" evidence="5">
    <location>
        <begin position="63"/>
        <end position="85"/>
    </location>
</feature>
<dbReference type="InterPro" id="IPR003825">
    <property type="entry name" value="Colicin-V_CvpA"/>
</dbReference>
<feature type="transmembrane region" description="Helical" evidence="5">
    <location>
        <begin position="34"/>
        <end position="57"/>
    </location>
</feature>
<evidence type="ECO:0000313" key="7">
    <source>
        <dbReference type="Proteomes" id="UP001157911"/>
    </source>
</evidence>
<evidence type="ECO:0000256" key="2">
    <source>
        <dbReference type="ARBA" id="ARBA00022692"/>
    </source>
</evidence>
<evidence type="ECO:0000313" key="6">
    <source>
        <dbReference type="EMBL" id="SMP02475.1"/>
    </source>
</evidence>
<dbReference type="RefSeq" id="WP_283399566.1">
    <property type="nucleotide sequence ID" value="NZ_FXUB01000001.1"/>
</dbReference>
<comment type="caution">
    <text evidence="6">The sequence shown here is derived from an EMBL/GenBank/DDBJ whole genome shotgun (WGS) entry which is preliminary data.</text>
</comment>
<accession>A0ABY1N7P3</accession>
<dbReference type="InterPro" id="IPR052719">
    <property type="entry name" value="CvpA-like"/>
</dbReference>
<keyword evidence="7" id="KW-1185">Reference proteome</keyword>
<evidence type="ECO:0000256" key="3">
    <source>
        <dbReference type="ARBA" id="ARBA00022989"/>
    </source>
</evidence>
<protein>
    <submittedName>
        <fullName evidence="6">Membrane protein required for colicin V production</fullName>
    </submittedName>
</protein>
<keyword evidence="2 5" id="KW-0812">Transmembrane</keyword>
<feature type="transmembrane region" description="Helical" evidence="5">
    <location>
        <begin position="6"/>
        <end position="22"/>
    </location>
</feature>
<reference evidence="6 7" key="1">
    <citation type="submission" date="2017-05" db="EMBL/GenBank/DDBJ databases">
        <authorList>
            <person name="Varghese N."/>
            <person name="Submissions S."/>
        </authorList>
    </citation>
    <scope>NUCLEOTIDE SEQUENCE [LARGE SCALE GENOMIC DNA]</scope>
    <source>
        <strain evidence="6 7">DSM 15522</strain>
    </source>
</reference>
<organism evidence="6 7">
    <name type="scientific">Desulfurobacterium pacificum</name>
    <dbReference type="NCBI Taxonomy" id="240166"/>
    <lineage>
        <taxon>Bacteria</taxon>
        <taxon>Pseudomonadati</taxon>
        <taxon>Aquificota</taxon>
        <taxon>Aquificia</taxon>
        <taxon>Desulfurobacteriales</taxon>
        <taxon>Desulfurobacteriaceae</taxon>
        <taxon>Desulfurobacterium</taxon>
    </lineage>
</organism>
<dbReference type="Pfam" id="PF02674">
    <property type="entry name" value="Colicin_V"/>
    <property type="match status" value="1"/>
</dbReference>
<keyword evidence="3 5" id="KW-1133">Transmembrane helix</keyword>
<dbReference type="PANTHER" id="PTHR36926:SF1">
    <property type="entry name" value="COLICIN V PRODUCTION PROTEIN"/>
    <property type="match status" value="1"/>
</dbReference>
<evidence type="ECO:0000256" key="1">
    <source>
        <dbReference type="ARBA" id="ARBA00004141"/>
    </source>
</evidence>
<evidence type="ECO:0000256" key="5">
    <source>
        <dbReference type="SAM" id="Phobius"/>
    </source>
</evidence>
<keyword evidence="4 5" id="KW-0472">Membrane</keyword>